<dbReference type="EMBL" id="WEIK01000047">
    <property type="protein sequence ID" value="MVF53070.1"/>
    <property type="molecule type" value="Genomic_DNA"/>
</dbReference>
<sequence length="103" mass="11321">MRIRGDVFWKWAAPALAHRSYDETLDDGTAIEVQTRLSRTGATQVFLGVYAASGMPLHEEAFAAMPGESMNRALAWGIGRAKSLANEPNRKAIKRPPFSTMAE</sequence>
<reference evidence="2" key="2">
    <citation type="submission" date="2016-02" db="EMBL/GenBank/DDBJ databases">
        <authorList>
            <person name="Kaur G."/>
            <person name="Nair G.R."/>
            <person name="Mayilraj S."/>
        </authorList>
    </citation>
    <scope>NUCLEOTIDE SEQUENCE</scope>
    <source>
        <strain evidence="2">CD10_2</strain>
    </source>
</reference>
<comment type="caution">
    <text evidence="1">The sequence shown here is derived from an EMBL/GenBank/DDBJ whole genome shotgun (WGS) entry which is preliminary data.</text>
</comment>
<accession>A0A3G2HI94</accession>
<organism evidence="1 4">
    <name type="scientific">Pseudomonas monteilii</name>
    <dbReference type="NCBI Taxonomy" id="76759"/>
    <lineage>
        <taxon>Bacteria</taxon>
        <taxon>Pseudomonadati</taxon>
        <taxon>Pseudomonadota</taxon>
        <taxon>Gammaproteobacteria</taxon>
        <taxon>Pseudomonadales</taxon>
        <taxon>Pseudomonadaceae</taxon>
        <taxon>Pseudomonas</taxon>
    </lineage>
</organism>
<reference evidence="3" key="1">
    <citation type="submission" date="2016-02" db="EMBL/GenBank/DDBJ databases">
        <title>Dietzia cinnamea strain CD11_5 genome sequencing and assembly.</title>
        <authorList>
            <person name="Kaur G."/>
            <person name="Nair G.R."/>
            <person name="Mayilraj S."/>
        </authorList>
    </citation>
    <scope>NUCLEOTIDE SEQUENCE [LARGE SCALE GENOMIC DNA]</scope>
    <source>
        <strain evidence="3">CD10_2</strain>
    </source>
</reference>
<evidence type="ECO:0000313" key="3">
    <source>
        <dbReference type="Proteomes" id="UP000077242"/>
    </source>
</evidence>
<name>A0A3G2HI94_9PSED</name>
<evidence type="ECO:0000313" key="4">
    <source>
        <dbReference type="Proteomes" id="UP000440965"/>
    </source>
</evidence>
<dbReference type="Proteomes" id="UP000077242">
    <property type="component" value="Unassembled WGS sequence"/>
</dbReference>
<dbReference type="RefSeq" id="WP_016711374.1">
    <property type="nucleotide sequence ID" value="NZ_CP022562.1"/>
</dbReference>
<dbReference type="EMBL" id="LSTU01000085">
    <property type="protein sequence ID" value="OAH42101.1"/>
    <property type="molecule type" value="Genomic_DNA"/>
</dbReference>
<evidence type="ECO:0000313" key="2">
    <source>
        <dbReference type="EMBL" id="OAH42101.1"/>
    </source>
</evidence>
<protein>
    <submittedName>
        <fullName evidence="1">Uncharacterized protein</fullName>
    </submittedName>
</protein>
<dbReference type="GeneID" id="69978455"/>
<gene>
    <name evidence="2" type="ORF">AYJ70_29155</name>
    <name evidence="1" type="ORF">F9Z43_28010</name>
</gene>
<dbReference type="AlphaFoldDB" id="A0A3G2HI94"/>
<proteinExistence type="predicted"/>
<evidence type="ECO:0000313" key="1">
    <source>
        <dbReference type="EMBL" id="MVF53070.1"/>
    </source>
</evidence>
<reference evidence="1 4" key="3">
    <citation type="submission" date="2019-10" db="EMBL/GenBank/DDBJ databases">
        <title>XDR Pseudomonas monteilii producing IMP-16 from LCR.</title>
        <authorList>
            <person name="Ballaben A."/>
            <person name="Doi Y."/>
        </authorList>
    </citation>
    <scope>NUCLEOTIDE SEQUENCE [LARGE SCALE GENOMIC DNA]</scope>
    <source>
        <strain evidence="1 4">597/14</strain>
    </source>
</reference>
<dbReference type="Proteomes" id="UP000440965">
    <property type="component" value="Unassembled WGS sequence"/>
</dbReference>